<feature type="region of interest" description="Disordered" evidence="1">
    <location>
        <begin position="1"/>
        <end position="116"/>
    </location>
</feature>
<organism evidence="2 3">
    <name type="scientific">Chitinophaga filiformis</name>
    <name type="common">Myxococcus filiformis</name>
    <name type="synonym">Flexibacter filiformis</name>
    <dbReference type="NCBI Taxonomy" id="104663"/>
    <lineage>
        <taxon>Bacteria</taxon>
        <taxon>Pseudomonadati</taxon>
        <taxon>Bacteroidota</taxon>
        <taxon>Chitinophagia</taxon>
        <taxon>Chitinophagales</taxon>
        <taxon>Chitinophagaceae</taxon>
        <taxon>Chitinophaga</taxon>
    </lineage>
</organism>
<sequence>MKKKGAKPTDKKSELNEDEKFPGYPAYPANEDITYRGEQEELDVEKVTRSSRINNELARDSSGNLSDQEEGEDGLDVPGADLDDENERIGEEDEENNYYSLGGDRHEDLEEGSDEP</sequence>
<dbReference type="Proteomes" id="UP000199045">
    <property type="component" value="Unassembled WGS sequence"/>
</dbReference>
<dbReference type="OrthoDB" id="680877at2"/>
<feature type="compositionally biased region" description="Basic and acidic residues" evidence="1">
    <location>
        <begin position="7"/>
        <end position="21"/>
    </location>
</feature>
<accession>A0A1G7JGU5</accession>
<gene>
    <name evidence="2" type="ORF">SAMN04488121_1011233</name>
</gene>
<reference evidence="2 3" key="1">
    <citation type="submission" date="2016-10" db="EMBL/GenBank/DDBJ databases">
        <authorList>
            <person name="de Groot N.N."/>
        </authorList>
    </citation>
    <scope>NUCLEOTIDE SEQUENCE [LARGE SCALE GENOMIC DNA]</scope>
    <source>
        <strain evidence="2 3">DSM 527</strain>
    </source>
</reference>
<evidence type="ECO:0000313" key="3">
    <source>
        <dbReference type="Proteomes" id="UP000199045"/>
    </source>
</evidence>
<proteinExistence type="predicted"/>
<dbReference type="EMBL" id="FNBN01000001">
    <property type="protein sequence ID" value="SDF24123.1"/>
    <property type="molecule type" value="Genomic_DNA"/>
</dbReference>
<evidence type="ECO:0000313" key="2">
    <source>
        <dbReference type="EMBL" id="SDF24123.1"/>
    </source>
</evidence>
<feature type="compositionally biased region" description="Basic and acidic residues" evidence="1">
    <location>
        <begin position="33"/>
        <end position="48"/>
    </location>
</feature>
<name>A0A1G7JGU5_CHIFI</name>
<dbReference type="RefSeq" id="WP_089829523.1">
    <property type="nucleotide sequence ID" value="NZ_FNBN01000001.1"/>
</dbReference>
<feature type="compositionally biased region" description="Acidic residues" evidence="1">
    <location>
        <begin position="67"/>
        <end position="96"/>
    </location>
</feature>
<protein>
    <submittedName>
        <fullName evidence="2">Uncharacterized protein</fullName>
    </submittedName>
</protein>
<evidence type="ECO:0000256" key="1">
    <source>
        <dbReference type="SAM" id="MobiDB-lite"/>
    </source>
</evidence>
<dbReference type="AlphaFoldDB" id="A0A1G7JGU5"/>